<gene>
    <name evidence="2" type="ORF">SOCE26_031320</name>
</gene>
<dbReference type="Proteomes" id="UP000238348">
    <property type="component" value="Chromosome"/>
</dbReference>
<name>A0A2L0ER19_SORCE</name>
<dbReference type="EC" id="2.7.1.95" evidence="2"/>
<sequence>MGVTGLIARADVRQRKTVESKTKNTMTRPQIAAMAARAFGGMALADSEDAVLELKDGWFNAAYNVRLVDGREVILKIAPPRDAEVMFYENNIMATEVAAMRLVRRNPAIPAPEIYHFDDGHDLCDSDYFFMEKLAGDNLEHVRASLPPETQASIDLHIGEIIREINGFTGTYFGYDGNPDLRASTWREAFIKIMESVLEDGTRKGVVYDHGYAEIRAAVLRHAPALEEVTTPCLVHWDVWDPNVFVKEGRVVGLIDFERALWADPLMEAQFRSLSSDGITSSMRGYGKTSFTFEEERRCRLYSLHLALVMNTECCYRSYDNDFVYNLSRQWMGEHMDWLKAN</sequence>
<feature type="domain" description="Aminoglycoside phosphotransferase" evidence="1">
    <location>
        <begin position="53"/>
        <end position="268"/>
    </location>
</feature>
<dbReference type="EMBL" id="CP012673">
    <property type="protein sequence ID" value="AUX41710.1"/>
    <property type="molecule type" value="Genomic_DNA"/>
</dbReference>
<dbReference type="Gene3D" id="3.30.200.20">
    <property type="entry name" value="Phosphorylase Kinase, domain 1"/>
    <property type="match status" value="1"/>
</dbReference>
<dbReference type="GO" id="GO:0008910">
    <property type="term" value="F:kanamycin kinase activity"/>
    <property type="evidence" value="ECO:0007669"/>
    <property type="project" value="UniProtKB-EC"/>
</dbReference>
<keyword evidence="2" id="KW-0808">Transferase</keyword>
<dbReference type="Pfam" id="PF01636">
    <property type="entry name" value="APH"/>
    <property type="match status" value="1"/>
</dbReference>
<organism evidence="2 3">
    <name type="scientific">Sorangium cellulosum</name>
    <name type="common">Polyangium cellulosum</name>
    <dbReference type="NCBI Taxonomy" id="56"/>
    <lineage>
        <taxon>Bacteria</taxon>
        <taxon>Pseudomonadati</taxon>
        <taxon>Myxococcota</taxon>
        <taxon>Polyangia</taxon>
        <taxon>Polyangiales</taxon>
        <taxon>Polyangiaceae</taxon>
        <taxon>Sorangium</taxon>
    </lineage>
</organism>
<dbReference type="InterPro" id="IPR011009">
    <property type="entry name" value="Kinase-like_dom_sf"/>
</dbReference>
<dbReference type="CDD" id="cd05120">
    <property type="entry name" value="APH_ChoK_like"/>
    <property type="match status" value="1"/>
</dbReference>
<evidence type="ECO:0000313" key="2">
    <source>
        <dbReference type="EMBL" id="AUX41710.1"/>
    </source>
</evidence>
<protein>
    <submittedName>
        <fullName evidence="2">Aminoglycoside phosphotransferase</fullName>
        <ecNumber evidence="2">2.7.1.95</ecNumber>
    </submittedName>
</protein>
<proteinExistence type="predicted"/>
<reference evidence="2 3" key="1">
    <citation type="submission" date="2015-09" db="EMBL/GenBank/DDBJ databases">
        <title>Sorangium comparison.</title>
        <authorList>
            <person name="Zaburannyi N."/>
            <person name="Bunk B."/>
            <person name="Overmann J."/>
            <person name="Mueller R."/>
        </authorList>
    </citation>
    <scope>NUCLEOTIDE SEQUENCE [LARGE SCALE GENOMIC DNA]</scope>
    <source>
        <strain evidence="2 3">So ce26</strain>
    </source>
</reference>
<accession>A0A2L0ER19</accession>
<dbReference type="PANTHER" id="PTHR21310">
    <property type="entry name" value="AMINOGLYCOSIDE PHOSPHOTRANSFERASE-RELATED-RELATED"/>
    <property type="match status" value="1"/>
</dbReference>
<dbReference type="Gene3D" id="3.90.1200.10">
    <property type="match status" value="1"/>
</dbReference>
<dbReference type="InterPro" id="IPR002575">
    <property type="entry name" value="Aminoglycoside_PTrfase"/>
</dbReference>
<dbReference type="SUPFAM" id="SSF56112">
    <property type="entry name" value="Protein kinase-like (PK-like)"/>
    <property type="match status" value="1"/>
</dbReference>
<dbReference type="PANTHER" id="PTHR21310:SF15">
    <property type="entry name" value="AMINOGLYCOSIDE PHOSPHOTRANSFERASE DOMAIN-CONTAINING PROTEIN"/>
    <property type="match status" value="1"/>
</dbReference>
<evidence type="ECO:0000259" key="1">
    <source>
        <dbReference type="Pfam" id="PF01636"/>
    </source>
</evidence>
<dbReference type="InterPro" id="IPR051678">
    <property type="entry name" value="AGP_Transferase"/>
</dbReference>
<dbReference type="AlphaFoldDB" id="A0A2L0ER19"/>
<evidence type="ECO:0000313" key="3">
    <source>
        <dbReference type="Proteomes" id="UP000238348"/>
    </source>
</evidence>